<evidence type="ECO:0000313" key="1">
    <source>
        <dbReference type="EMBL" id="QBO59564.1"/>
    </source>
</evidence>
<reference evidence="1 2" key="1">
    <citation type="submission" date="2019-03" db="EMBL/GenBank/DDBJ databases">
        <authorList>
            <person name="Kim H."/>
            <person name="Yu S.-M."/>
        </authorList>
    </citation>
    <scope>NUCLEOTIDE SEQUENCE [LARGE SCALE GENOMIC DNA]</scope>
    <source>
        <strain evidence="1 2">NBC122</strain>
    </source>
</reference>
<evidence type="ECO:0008006" key="3">
    <source>
        <dbReference type="Google" id="ProtNLM"/>
    </source>
</evidence>
<gene>
    <name evidence="1" type="ORF">NBC122_02763</name>
</gene>
<dbReference type="AlphaFoldDB" id="A0A4V1ALF3"/>
<proteinExistence type="predicted"/>
<dbReference type="NCBIfam" id="NF047798">
    <property type="entry name" value="leader_Chryseo"/>
    <property type="match status" value="1"/>
</dbReference>
<dbReference type="InterPro" id="IPR058074">
    <property type="entry name" value="Bacteriocin-like"/>
</dbReference>
<sequence>MKNLKKLTRNELKTVLGGFEQPTGDYKCCWKGTDNCSSTVSHDHGTNGELSCVKGAVLTPA</sequence>
<dbReference type="OrthoDB" id="1264911at2"/>
<accession>A0A4V1ALF3</accession>
<keyword evidence="2" id="KW-1185">Reference proteome</keyword>
<dbReference type="KEGG" id="csal:NBC122_02763"/>
<organism evidence="1 2">
    <name type="scientific">Chryseobacterium salivictor</name>
    <dbReference type="NCBI Taxonomy" id="2547600"/>
    <lineage>
        <taxon>Bacteria</taxon>
        <taxon>Pseudomonadati</taxon>
        <taxon>Bacteroidota</taxon>
        <taxon>Flavobacteriia</taxon>
        <taxon>Flavobacteriales</taxon>
        <taxon>Weeksellaceae</taxon>
        <taxon>Chryseobacterium group</taxon>
        <taxon>Chryseobacterium</taxon>
    </lineage>
</organism>
<name>A0A4V1ALF3_9FLAO</name>
<dbReference type="EMBL" id="CP037954">
    <property type="protein sequence ID" value="QBO59564.1"/>
    <property type="molecule type" value="Genomic_DNA"/>
</dbReference>
<dbReference type="Proteomes" id="UP000294419">
    <property type="component" value="Chromosome"/>
</dbReference>
<protein>
    <recommendedName>
        <fullName evidence="3">Bacteriocin-type signal sequence-containing protein</fullName>
    </recommendedName>
</protein>
<evidence type="ECO:0000313" key="2">
    <source>
        <dbReference type="Proteomes" id="UP000294419"/>
    </source>
</evidence>
<dbReference type="RefSeq" id="WP_133440892.1">
    <property type="nucleotide sequence ID" value="NZ_CP037954.1"/>
</dbReference>